<evidence type="ECO:0000259" key="3">
    <source>
        <dbReference type="PROSITE" id="PS50222"/>
    </source>
</evidence>
<dbReference type="AlphaFoldDB" id="A0AAN7R4T2"/>
<evidence type="ECO:0000256" key="2">
    <source>
        <dbReference type="SAM" id="SignalP"/>
    </source>
</evidence>
<dbReference type="GO" id="GO:0005783">
    <property type="term" value="C:endoplasmic reticulum"/>
    <property type="evidence" value="ECO:0007669"/>
    <property type="project" value="TreeGrafter"/>
</dbReference>
<dbReference type="GO" id="GO:0005509">
    <property type="term" value="F:calcium ion binding"/>
    <property type="evidence" value="ECO:0007669"/>
    <property type="project" value="InterPro"/>
</dbReference>
<proteinExistence type="predicted"/>
<sequence length="393" mass="46216">MGRFSIIIYITVAVLLLLLVSRSPETSSRHGRNHRRLNLRSNFTFKADPSKKPMLHHEPVAFDPIVAEIERHREDKQWEKHYFEESHPEFLHSADSSPEEESQPEWEDFMDAEDYLNDEEKFNITNRLVLLFPKIDLDPADGFVTENELTEWNLQQAEKEVMHRTQREMELHDKNKDGHVSFAEYEPPSWVQNSDNSTFGYEMGWWKEEHFNASDADGDGLLNITEFNHFLHPIDSKNPNLVQWLCKEEVRERDSDKDGKINFEEFFHGLFDLVRNYEEENQHSSHSYEEESQHSSLSYDSVEAPAKILFSQLDKDGDGYLTDVELLPIMGKLHPSEGYYAKQQADYVISQADGDKDGRLTLLEMIEKPYVFYSAVFKDAEDEEYDEYHDEFR</sequence>
<dbReference type="Pfam" id="PF13499">
    <property type="entry name" value="EF-hand_7"/>
    <property type="match status" value="1"/>
</dbReference>
<feature type="domain" description="EF-hand" evidence="3">
    <location>
        <begin position="208"/>
        <end position="237"/>
    </location>
</feature>
<reference evidence="4 5" key="1">
    <citation type="journal article" date="2023" name="Hortic Res">
        <title>Pangenome of water caltrop reveals structural variations and asymmetric subgenome divergence after allopolyploidization.</title>
        <authorList>
            <person name="Zhang X."/>
            <person name="Chen Y."/>
            <person name="Wang L."/>
            <person name="Yuan Y."/>
            <person name="Fang M."/>
            <person name="Shi L."/>
            <person name="Lu R."/>
            <person name="Comes H.P."/>
            <person name="Ma Y."/>
            <person name="Chen Y."/>
            <person name="Huang G."/>
            <person name="Zhou Y."/>
            <person name="Zheng Z."/>
            <person name="Qiu Y."/>
        </authorList>
    </citation>
    <scope>NUCLEOTIDE SEQUENCE [LARGE SCALE GENOMIC DNA]</scope>
    <source>
        <strain evidence="4">F231</strain>
    </source>
</reference>
<dbReference type="InterPro" id="IPR018247">
    <property type="entry name" value="EF_Hand_1_Ca_BS"/>
</dbReference>
<accession>A0AAN7R4T2</accession>
<dbReference type="PANTHER" id="PTHR10827">
    <property type="entry name" value="RETICULOCALBIN"/>
    <property type="match status" value="1"/>
</dbReference>
<dbReference type="EMBL" id="JAXQNO010000013">
    <property type="protein sequence ID" value="KAK4785778.1"/>
    <property type="molecule type" value="Genomic_DNA"/>
</dbReference>
<dbReference type="Proteomes" id="UP001346149">
    <property type="component" value="Unassembled WGS sequence"/>
</dbReference>
<dbReference type="Pfam" id="PF13202">
    <property type="entry name" value="EF-hand_5"/>
    <property type="match status" value="1"/>
</dbReference>
<feature type="domain" description="EF-hand" evidence="3">
    <location>
        <begin position="301"/>
        <end position="336"/>
    </location>
</feature>
<evidence type="ECO:0000313" key="5">
    <source>
        <dbReference type="Proteomes" id="UP001346149"/>
    </source>
</evidence>
<dbReference type="Gene3D" id="1.10.238.10">
    <property type="entry name" value="EF-hand"/>
    <property type="match status" value="3"/>
</dbReference>
<feature type="signal peptide" evidence="2">
    <location>
        <begin position="1"/>
        <end position="28"/>
    </location>
</feature>
<dbReference type="FunFam" id="1.10.238.10:FF:000328">
    <property type="entry name" value="Calcium-binding EF hand family protein"/>
    <property type="match status" value="1"/>
</dbReference>
<evidence type="ECO:0000313" key="4">
    <source>
        <dbReference type="EMBL" id="KAK4785778.1"/>
    </source>
</evidence>
<dbReference type="PROSITE" id="PS50222">
    <property type="entry name" value="EF_HAND_2"/>
    <property type="match status" value="3"/>
</dbReference>
<keyword evidence="5" id="KW-1185">Reference proteome</keyword>
<dbReference type="Pfam" id="PF13833">
    <property type="entry name" value="EF-hand_8"/>
    <property type="match status" value="1"/>
</dbReference>
<keyword evidence="1" id="KW-0106">Calcium</keyword>
<gene>
    <name evidence="4" type="ORF">SAY86_002467</name>
</gene>
<name>A0AAN7R4T2_TRANT</name>
<dbReference type="InterPro" id="IPR011992">
    <property type="entry name" value="EF-hand-dom_pair"/>
</dbReference>
<dbReference type="SUPFAM" id="SSF47473">
    <property type="entry name" value="EF-hand"/>
    <property type="match status" value="2"/>
</dbReference>
<comment type="caution">
    <text evidence="4">The sequence shown here is derived from an EMBL/GenBank/DDBJ whole genome shotgun (WGS) entry which is preliminary data.</text>
</comment>
<feature type="domain" description="EF-hand" evidence="3">
    <location>
        <begin position="254"/>
        <end position="276"/>
    </location>
</feature>
<dbReference type="SMART" id="SM00054">
    <property type="entry name" value="EFh"/>
    <property type="match status" value="4"/>
</dbReference>
<dbReference type="InterPro" id="IPR002048">
    <property type="entry name" value="EF_hand_dom"/>
</dbReference>
<dbReference type="PANTHER" id="PTHR10827:SF101">
    <property type="entry name" value="CALCIUM-BINDING EF HAND FAMILY PROTEIN"/>
    <property type="match status" value="1"/>
</dbReference>
<keyword evidence="2" id="KW-0732">Signal</keyword>
<feature type="chain" id="PRO_5042862447" description="EF-hand domain-containing protein" evidence="2">
    <location>
        <begin position="29"/>
        <end position="393"/>
    </location>
</feature>
<organism evidence="4 5">
    <name type="scientific">Trapa natans</name>
    <name type="common">Water chestnut</name>
    <dbReference type="NCBI Taxonomy" id="22666"/>
    <lineage>
        <taxon>Eukaryota</taxon>
        <taxon>Viridiplantae</taxon>
        <taxon>Streptophyta</taxon>
        <taxon>Embryophyta</taxon>
        <taxon>Tracheophyta</taxon>
        <taxon>Spermatophyta</taxon>
        <taxon>Magnoliopsida</taxon>
        <taxon>eudicotyledons</taxon>
        <taxon>Gunneridae</taxon>
        <taxon>Pentapetalae</taxon>
        <taxon>rosids</taxon>
        <taxon>malvids</taxon>
        <taxon>Myrtales</taxon>
        <taxon>Lythraceae</taxon>
        <taxon>Trapa</taxon>
    </lineage>
</organism>
<dbReference type="PROSITE" id="PS00018">
    <property type="entry name" value="EF_HAND_1"/>
    <property type="match status" value="5"/>
</dbReference>
<protein>
    <recommendedName>
        <fullName evidence="3">EF-hand domain-containing protein</fullName>
    </recommendedName>
</protein>
<evidence type="ECO:0000256" key="1">
    <source>
        <dbReference type="ARBA" id="ARBA00022837"/>
    </source>
</evidence>